<dbReference type="InterPro" id="IPR011761">
    <property type="entry name" value="ATP-grasp"/>
</dbReference>
<feature type="compositionally biased region" description="Low complexity" evidence="9">
    <location>
        <begin position="19"/>
        <end position="30"/>
    </location>
</feature>
<dbReference type="PANTHER" id="PTHR43055:SF1">
    <property type="entry name" value="FORMATE-DEPENDENT PHOSPHORIBOSYLGLYCINAMIDE FORMYLTRANSFERASE"/>
    <property type="match status" value="1"/>
</dbReference>
<evidence type="ECO:0000313" key="12">
    <source>
        <dbReference type="Proteomes" id="UP000001219"/>
    </source>
</evidence>
<dbReference type="EMBL" id="CP001802">
    <property type="protein sequence ID" value="ACY23212.1"/>
    <property type="molecule type" value="Genomic_DNA"/>
</dbReference>
<dbReference type="Pfam" id="PF21244">
    <property type="entry name" value="PurT_C"/>
    <property type="match status" value="1"/>
</dbReference>
<feature type="binding site" evidence="8">
    <location>
        <position position="257"/>
    </location>
    <ligand>
        <name>ATP</name>
        <dbReference type="ChEBI" id="CHEBI:30616"/>
    </ligand>
</feature>
<dbReference type="OrthoDB" id="9804625at2"/>
<dbReference type="InterPro" id="IPR016185">
    <property type="entry name" value="PreATP-grasp_dom_sf"/>
</dbReference>
<dbReference type="GO" id="GO:0005524">
    <property type="term" value="F:ATP binding"/>
    <property type="evidence" value="ECO:0007669"/>
    <property type="project" value="UniProtKB-UniRule"/>
</dbReference>
<dbReference type="GO" id="GO:0016829">
    <property type="term" value="F:lyase activity"/>
    <property type="evidence" value="ECO:0007669"/>
    <property type="project" value="UniProtKB-KW"/>
</dbReference>
<dbReference type="Proteomes" id="UP000001219">
    <property type="component" value="Chromosome"/>
</dbReference>
<feature type="compositionally biased region" description="Pro residues" evidence="9">
    <location>
        <begin position="31"/>
        <end position="51"/>
    </location>
</feature>
<comment type="subunit">
    <text evidence="1 8">Homodimer.</text>
</comment>
<feature type="binding site" evidence="8">
    <location>
        <position position="168"/>
    </location>
    <ligand>
        <name>ATP</name>
        <dbReference type="ChEBI" id="CHEBI:30616"/>
    </ligand>
</feature>
<dbReference type="NCBIfam" id="TIGR01142">
    <property type="entry name" value="purT"/>
    <property type="match status" value="1"/>
</dbReference>
<dbReference type="SUPFAM" id="SSF52440">
    <property type="entry name" value="PreATP-grasp domain"/>
    <property type="match status" value="1"/>
</dbReference>
<evidence type="ECO:0000256" key="2">
    <source>
        <dbReference type="ARBA" id="ARBA00022598"/>
    </source>
</evidence>
<evidence type="ECO:0000256" key="4">
    <source>
        <dbReference type="ARBA" id="ARBA00022741"/>
    </source>
</evidence>
<evidence type="ECO:0000313" key="11">
    <source>
        <dbReference type="EMBL" id="ACY23212.1"/>
    </source>
</evidence>
<dbReference type="eggNOG" id="COG0027">
    <property type="taxonomic scope" value="Bacteria"/>
</dbReference>
<comment type="catalytic activity">
    <reaction evidence="8">
        <text>N(1)-(5-phospho-beta-D-ribosyl)glycinamide + formate + ATP = N(2)-formyl-N(1)-(5-phospho-beta-D-ribosyl)glycinamide + ADP + phosphate + H(+)</text>
        <dbReference type="Rhea" id="RHEA:24829"/>
        <dbReference type="ChEBI" id="CHEBI:15378"/>
        <dbReference type="ChEBI" id="CHEBI:15740"/>
        <dbReference type="ChEBI" id="CHEBI:30616"/>
        <dbReference type="ChEBI" id="CHEBI:43474"/>
        <dbReference type="ChEBI" id="CHEBI:143788"/>
        <dbReference type="ChEBI" id="CHEBI:147286"/>
        <dbReference type="ChEBI" id="CHEBI:456216"/>
        <dbReference type="EC" id="6.3.1.21"/>
    </reaction>
</comment>
<feature type="region of interest" description="Disordered" evidence="9">
    <location>
        <begin position="1"/>
        <end position="58"/>
    </location>
</feature>
<dbReference type="GO" id="GO:0000287">
    <property type="term" value="F:magnesium ion binding"/>
    <property type="evidence" value="ECO:0007669"/>
    <property type="project" value="UniProtKB-UniRule"/>
</dbReference>
<comment type="function">
    <text evidence="8">Involved in the de novo purine biosynthesis. Catalyzes the transfer of formate to 5-phospho-ribosyl-glycinamide (GAR), producing 5-phospho-ribosyl-N-formylglycinamide (FGAR). Formate is provided by PurU via hydrolysis of 10-formyl-tetrahydrofolate.</text>
</comment>
<dbReference type="InterPro" id="IPR003135">
    <property type="entry name" value="ATP-grasp_carboxylate-amine"/>
</dbReference>
<feature type="binding site" evidence="8">
    <location>
        <begin position="75"/>
        <end position="76"/>
    </location>
    <ligand>
        <name>N(1)-(5-phospho-beta-D-ribosyl)glycinamide</name>
        <dbReference type="ChEBI" id="CHEBI:143788"/>
    </ligand>
</feature>
<gene>
    <name evidence="8" type="primary">purT</name>
    <name evidence="11" type="ordered locus">Gbro_4045</name>
</gene>
<dbReference type="Gene3D" id="3.40.50.20">
    <property type="match status" value="1"/>
</dbReference>
<dbReference type="AlphaFoldDB" id="D0L4I7"/>
<dbReference type="GO" id="GO:0005829">
    <property type="term" value="C:cytosol"/>
    <property type="evidence" value="ECO:0007669"/>
    <property type="project" value="TreeGrafter"/>
</dbReference>
<feature type="binding site" evidence="8">
    <location>
        <position position="344"/>
    </location>
    <ligand>
        <name>Mg(2+)</name>
        <dbReference type="ChEBI" id="CHEBI:18420"/>
    </ligand>
</feature>
<dbReference type="InterPro" id="IPR005862">
    <property type="entry name" value="PurT"/>
</dbReference>
<keyword evidence="7 8" id="KW-0460">Magnesium</keyword>
<accession>D0L4I7</accession>
<dbReference type="GO" id="GO:0006189">
    <property type="term" value="P:'de novo' IMP biosynthetic process"/>
    <property type="evidence" value="ECO:0007669"/>
    <property type="project" value="UniProtKB-UniRule"/>
</dbReference>
<comment type="similarity">
    <text evidence="8">Belongs to the PurK/PurT family.</text>
</comment>
<feature type="binding site" evidence="8">
    <location>
        <position position="135"/>
    </location>
    <ligand>
        <name>N(1)-(5-phospho-beta-D-ribosyl)glycinamide</name>
        <dbReference type="ChEBI" id="CHEBI:143788"/>
    </ligand>
</feature>
<dbReference type="SUPFAM" id="SSF51246">
    <property type="entry name" value="Rudiment single hybrid motif"/>
    <property type="match status" value="1"/>
</dbReference>
<keyword evidence="4 8" id="KW-0547">Nucleotide-binding</keyword>
<dbReference type="InterPro" id="IPR011054">
    <property type="entry name" value="Rudment_hybrid_motif"/>
</dbReference>
<dbReference type="InterPro" id="IPR048740">
    <property type="entry name" value="PurT_C"/>
</dbReference>
<feature type="binding site" evidence="8">
    <location>
        <begin position="249"/>
        <end position="252"/>
    </location>
    <ligand>
        <name>ATP</name>
        <dbReference type="ChEBI" id="CHEBI:30616"/>
    </ligand>
</feature>
<dbReference type="GO" id="GO:0043815">
    <property type="term" value="F:phosphoribosylglycinamide formyltransferase 2 activity"/>
    <property type="evidence" value="ECO:0007669"/>
    <property type="project" value="UniProtKB-UniRule"/>
</dbReference>
<evidence type="ECO:0000256" key="6">
    <source>
        <dbReference type="ARBA" id="ARBA00022840"/>
    </source>
</evidence>
<feature type="binding site" evidence="8">
    <location>
        <begin position="427"/>
        <end position="428"/>
    </location>
    <ligand>
        <name>N(1)-(5-phospho-beta-D-ribosyl)glycinamide</name>
        <dbReference type="ChEBI" id="CHEBI:143788"/>
    </ligand>
</feature>
<organism evidence="11 12">
    <name type="scientific">Gordonia bronchialis (strain ATCC 25592 / DSM 43247 / BCRC 13721 / JCM 3198 / KCTC 3076 / NBRC 16047 / NCTC 10667)</name>
    <name type="common">Rhodococcus bronchialis</name>
    <dbReference type="NCBI Taxonomy" id="526226"/>
    <lineage>
        <taxon>Bacteria</taxon>
        <taxon>Bacillati</taxon>
        <taxon>Actinomycetota</taxon>
        <taxon>Actinomycetes</taxon>
        <taxon>Mycobacteriales</taxon>
        <taxon>Gordoniaceae</taxon>
        <taxon>Gordonia</taxon>
    </lineage>
</organism>
<dbReference type="GO" id="GO:0004644">
    <property type="term" value="F:phosphoribosylglycinamide formyltransferase activity"/>
    <property type="evidence" value="ECO:0007669"/>
    <property type="project" value="UniProtKB-UniRule"/>
</dbReference>
<feature type="domain" description="ATP-grasp" evidence="10">
    <location>
        <begin position="173"/>
        <end position="373"/>
    </location>
</feature>
<dbReference type="KEGG" id="gbr:Gbro_4045"/>
<dbReference type="STRING" id="526226.Gbro_4045"/>
<evidence type="ECO:0000256" key="3">
    <source>
        <dbReference type="ARBA" id="ARBA00022723"/>
    </source>
</evidence>
<comment type="pathway">
    <text evidence="8">Purine metabolism; IMP biosynthesis via de novo pathway; N(2)-formyl-N(1)-(5-phospho-D-ribosyl)glycinamide from N(1)-(5-phospho-D-ribosyl)glycinamide (formate route): step 1/1.</text>
</comment>
<evidence type="ECO:0000259" key="10">
    <source>
        <dbReference type="PROSITE" id="PS50975"/>
    </source>
</evidence>
<reference evidence="11 12" key="2">
    <citation type="journal article" date="2010" name="Stand. Genomic Sci.">
        <title>Complete genome sequence of Gordonia bronchialis type strain (3410).</title>
        <authorList>
            <person name="Ivanova N."/>
            <person name="Sikorski J."/>
            <person name="Jando M."/>
            <person name="Lapidus A."/>
            <person name="Nolan M."/>
            <person name="Lucas S."/>
            <person name="Del Rio T.G."/>
            <person name="Tice H."/>
            <person name="Copeland A."/>
            <person name="Cheng J.F."/>
            <person name="Chen F."/>
            <person name="Bruce D."/>
            <person name="Goodwin L."/>
            <person name="Pitluck S."/>
            <person name="Mavromatis K."/>
            <person name="Ovchinnikova G."/>
            <person name="Pati A."/>
            <person name="Chen A."/>
            <person name="Palaniappan K."/>
            <person name="Land M."/>
            <person name="Hauser L."/>
            <person name="Chang Y.J."/>
            <person name="Jeffries C.D."/>
            <person name="Chain P."/>
            <person name="Saunders E."/>
            <person name="Han C."/>
            <person name="Detter J.C."/>
            <person name="Brettin T."/>
            <person name="Rohde M."/>
            <person name="Goker M."/>
            <person name="Bristow J."/>
            <person name="Eisen J.A."/>
            <person name="Markowitz V."/>
            <person name="Hugenholtz P."/>
            <person name="Klenk H.P."/>
            <person name="Kyrpides N.C."/>
        </authorList>
    </citation>
    <scope>NUCLEOTIDE SEQUENCE [LARGE SCALE GENOMIC DNA]</scope>
    <source>
        <strain evidence="12">ATCC 25592 / DSM 43247 / BCRC 13721 / JCM 3198 / KCTC 3076 / NBRC 16047 / NCTC 10667</strain>
    </source>
</reference>
<dbReference type="EC" id="6.3.1.21" evidence="8"/>
<feature type="binding site" evidence="8">
    <location>
        <position position="420"/>
    </location>
    <ligand>
        <name>N(1)-(5-phospho-beta-D-ribosyl)glycinamide</name>
        <dbReference type="ChEBI" id="CHEBI:143788"/>
    </ligand>
</feature>
<keyword evidence="3 8" id="KW-0479">Metal-binding</keyword>
<evidence type="ECO:0000256" key="9">
    <source>
        <dbReference type="SAM" id="MobiDB-lite"/>
    </source>
</evidence>
<name>D0L4I7_GORB4</name>
<dbReference type="HAMAP" id="MF_01643">
    <property type="entry name" value="PurT"/>
    <property type="match status" value="1"/>
</dbReference>
<dbReference type="SUPFAM" id="SSF56059">
    <property type="entry name" value="Glutathione synthetase ATP-binding domain-like"/>
    <property type="match status" value="1"/>
</dbReference>
<dbReference type="FunFam" id="3.30.1490.20:FF:000013">
    <property type="entry name" value="Formate-dependent phosphoribosylglycinamide formyltransferase"/>
    <property type="match status" value="1"/>
</dbReference>
<feature type="binding site" evidence="8">
    <location>
        <position position="351"/>
    </location>
    <ligand>
        <name>N(1)-(5-phospho-beta-D-ribosyl)glycinamide</name>
        <dbReference type="ChEBI" id="CHEBI:143788"/>
    </ligand>
</feature>
<feature type="compositionally biased region" description="Pro residues" evidence="9">
    <location>
        <begin position="466"/>
        <end position="483"/>
    </location>
</feature>
<evidence type="ECO:0000256" key="8">
    <source>
        <dbReference type="HAMAP-Rule" id="MF_01643"/>
    </source>
</evidence>
<proteinExistence type="inferred from homology"/>
<evidence type="ECO:0000256" key="5">
    <source>
        <dbReference type="ARBA" id="ARBA00022755"/>
    </source>
</evidence>
<feature type="binding site" evidence="8">
    <location>
        <position position="209"/>
    </location>
    <ligand>
        <name>ATP</name>
        <dbReference type="ChEBI" id="CHEBI:30616"/>
    </ligand>
</feature>
<keyword evidence="12" id="KW-1185">Reference proteome</keyword>
<dbReference type="Pfam" id="PF02222">
    <property type="entry name" value="ATP-grasp"/>
    <property type="match status" value="1"/>
</dbReference>
<evidence type="ECO:0000256" key="1">
    <source>
        <dbReference type="ARBA" id="ARBA00011738"/>
    </source>
</evidence>
<feature type="region of interest" description="Disordered" evidence="9">
    <location>
        <begin position="449"/>
        <end position="604"/>
    </location>
</feature>
<dbReference type="PROSITE" id="PS50975">
    <property type="entry name" value="ATP_GRASP"/>
    <property type="match status" value="1"/>
</dbReference>
<dbReference type="InterPro" id="IPR013815">
    <property type="entry name" value="ATP_grasp_subdomain_1"/>
</dbReference>
<feature type="binding site" evidence="8">
    <location>
        <position position="332"/>
    </location>
    <ligand>
        <name>Mg(2+)</name>
        <dbReference type="ChEBI" id="CHEBI:18420"/>
    </ligand>
</feature>
<dbReference type="Gene3D" id="3.30.1490.20">
    <property type="entry name" value="ATP-grasp fold, A domain"/>
    <property type="match status" value="1"/>
</dbReference>
<keyword evidence="6 8" id="KW-0067">ATP-binding</keyword>
<keyword evidence="2 8" id="KW-0436">Ligase</keyword>
<reference evidence="12" key="1">
    <citation type="submission" date="2009-10" db="EMBL/GenBank/DDBJ databases">
        <title>The complete chromosome of Gordonia bronchialis DSM 43247.</title>
        <authorList>
            <consortium name="US DOE Joint Genome Institute (JGI-PGF)"/>
            <person name="Lucas S."/>
            <person name="Copeland A."/>
            <person name="Lapidus A."/>
            <person name="Glavina del Rio T."/>
            <person name="Dalin E."/>
            <person name="Tice H."/>
            <person name="Bruce D."/>
            <person name="Goodwin L."/>
            <person name="Pitluck S."/>
            <person name="Kyrpides N."/>
            <person name="Mavromatis K."/>
            <person name="Ivanova N."/>
            <person name="Ovchinnikova G."/>
            <person name="Saunders E."/>
            <person name="Brettin T."/>
            <person name="Detter J.C."/>
            <person name="Han C."/>
            <person name="Larimer F."/>
            <person name="Land M."/>
            <person name="Hauser L."/>
            <person name="Markowitz V."/>
            <person name="Cheng J.-F."/>
            <person name="Hugenholtz P."/>
            <person name="Woyke T."/>
            <person name="Wu D."/>
            <person name="Jando M."/>
            <person name="Schneider S."/>
            <person name="Goeker M."/>
            <person name="Klenk H.-P."/>
            <person name="Eisen J.A."/>
        </authorList>
    </citation>
    <scope>NUCLEOTIDE SEQUENCE [LARGE SCALE GENOMIC DNA]</scope>
    <source>
        <strain evidence="12">ATCC 25592 / DSM 43247 / BCRC 13721 / JCM 3198 / KCTC 3076 / NBRC 16047 / NCTC 10667</strain>
    </source>
</reference>
<keyword evidence="11" id="KW-0456">Lyase</keyword>
<dbReference type="InterPro" id="IPR054350">
    <property type="entry name" value="PurT/PurK_preATP-grasp"/>
</dbReference>
<dbReference type="NCBIfam" id="NF006766">
    <property type="entry name" value="PRK09288.1"/>
    <property type="match status" value="1"/>
</dbReference>
<dbReference type="RefSeq" id="WP_012835715.1">
    <property type="nucleotide sequence ID" value="NC_013441.1"/>
</dbReference>
<dbReference type="Gene3D" id="3.30.470.20">
    <property type="entry name" value="ATP-grasp fold, B domain"/>
    <property type="match status" value="1"/>
</dbReference>
<evidence type="ECO:0000256" key="7">
    <source>
        <dbReference type="ARBA" id="ARBA00022842"/>
    </source>
</evidence>
<dbReference type="Pfam" id="PF22660">
    <property type="entry name" value="RS_preATP-grasp-like"/>
    <property type="match status" value="1"/>
</dbReference>
<feature type="compositionally biased region" description="Pro residues" evidence="9">
    <location>
        <begin position="493"/>
        <end position="538"/>
    </location>
</feature>
<sequence length="604" mass="61891">MTSNSDNAAGDGAARHVEATPAPDADSPASSPAPPPVPPAPSAPPVPPATVGPPDILGTPLSPTATKVLLLGAGELGKEVVIAFQRLGVEVIAVDRYDNAPGQQVAHHAEVIDMTDPDAVLAVIDKYQPAYVVPEIEAIATEALVSAAERGLTEVIPTASAVMATMNREGIRRLADEELGLPTSPYLFADSLAELRVAAEQIGYPCVVKPVMSSSGKGQSVVKSPDDLESAWQTAASGGRVRSERVIVEGFVEFDYEITLLTVRCVDPRTGRMTTVFCAPIGHQQVNGDYVESWQPHEMSSDAMAAATSIAARIATGLGDGKLGGRGVFGVELFVKGDDVYFSEVSPRPHDTGLVTLATQRLSEFEMHARAILGLPVDVTLASPGASAVIYGQIDEPAIGFENVAAALTVPETDIRLFGKPESYHRRRMGVVTATADDIETARERAVRAASIVSPVSGRPAQRRVVPPPMPPRRPGPPPPVRPGAPVGGGRPPVGPPPGPAGPPPPGPAGPPPPGPGSARPGPRPAPGRPPVPPPVRPGAPVAPGGPGGPGGPARPPAAGRQPGIRVGAADRTEAAVDGAPAPERPAPSLRKPDSSASPPAPSA</sequence>
<protein>
    <recommendedName>
        <fullName evidence="8">Formate-dependent phosphoribosylglycinamide formyltransferase</fullName>
        <ecNumber evidence="8">6.3.1.21</ecNumber>
    </recommendedName>
    <alternativeName>
        <fullName evidence="8">5'-phosphoribosylglycinamide transformylase 2</fullName>
    </alternativeName>
    <alternativeName>
        <fullName evidence="8">Formate-dependent GAR transformylase</fullName>
    </alternativeName>
    <alternativeName>
        <fullName evidence="8">GAR transformylase 2</fullName>
        <shortName evidence="8">GART 2</shortName>
    </alternativeName>
    <alternativeName>
        <fullName evidence="8">Non-folate glycinamide ribonucleotide transformylase</fullName>
    </alternativeName>
    <alternativeName>
        <fullName evidence="8">Phosphoribosylglycinamide formyltransferase 2</fullName>
    </alternativeName>
</protein>
<feature type="binding site" evidence="8">
    <location>
        <begin position="214"/>
        <end position="219"/>
    </location>
    <ligand>
        <name>ATP</name>
        <dbReference type="ChEBI" id="CHEBI:30616"/>
    </ligand>
</feature>
<dbReference type="UniPathway" id="UPA00074">
    <property type="reaction ID" value="UER00127"/>
</dbReference>
<dbReference type="PANTHER" id="PTHR43055">
    <property type="entry name" value="FORMATE-DEPENDENT PHOSPHORIBOSYLGLYCINAMIDE FORMYLTRANSFERASE"/>
    <property type="match status" value="1"/>
</dbReference>
<dbReference type="HOGENOM" id="CLU_011534_1_1_11"/>
<keyword evidence="5 8" id="KW-0658">Purine biosynthesis</keyword>